<dbReference type="GO" id="GO:0004376">
    <property type="term" value="F:GPI mannosyltransferase activity"/>
    <property type="evidence" value="ECO:0007669"/>
    <property type="project" value="InterPro"/>
</dbReference>
<feature type="transmembrane region" description="Helical" evidence="10">
    <location>
        <begin position="314"/>
        <end position="337"/>
    </location>
</feature>
<dbReference type="EMBL" id="AP019376">
    <property type="protein sequence ID" value="BBH89566.1"/>
    <property type="molecule type" value="Genomic_DNA"/>
</dbReference>
<protein>
    <recommendedName>
        <fullName evidence="12">Glycosyltransferase RgtA/B/C/D-like domain-containing protein</fullName>
    </recommendedName>
</protein>
<dbReference type="Pfam" id="PF04188">
    <property type="entry name" value="Mannosyl_trans2"/>
    <property type="match status" value="1"/>
</dbReference>
<sequence length="427" mass="49065">MQTTTKDTSKEQDKIEQDKKLSRALPAFLAPWFKATLSILPIYLITRFVFLLLTYFGGILFFVPNYWTGKLSASALLYTWHRWDAVRFTSIAADGYLKFDNAAFFPLFPALMRLIQPIMPSHSLLLAGMVISNLAFLGVLVVLFRLVETEFDRETAHKTVLYLSIFPTAHFFFAAYNESLFIFFMIASFYAMRRGAWWTAAIIGALSMLTRSIGTFVAIIFVCEYARQHWPELCLSWRERRVLPYVLRQIPNLIAVLLIPLALGIYMLGLYYSIGDPLAFMHAQVFWRESLSFPLVAIYLTIEQIVTHSPFTFFTAHNIIDLVALLGFLVLLLMAIFGKERFARHQWTFILFGLLALVYSVLWPSLPRAGGYDPLASTQRFVLEIFAGFIILARLGKKPWFHNGYLMISLPLLAFFTLQFMTGHWTV</sequence>
<dbReference type="UniPathway" id="UPA00196"/>
<keyword evidence="6 10" id="KW-0812">Transmembrane</keyword>
<dbReference type="GO" id="GO:0031501">
    <property type="term" value="C:mannosyltransferase complex"/>
    <property type="evidence" value="ECO:0007669"/>
    <property type="project" value="TreeGrafter"/>
</dbReference>
<keyword evidence="8 10" id="KW-1133">Transmembrane helix</keyword>
<feature type="transmembrane region" description="Helical" evidence="10">
    <location>
        <begin position="159"/>
        <end position="184"/>
    </location>
</feature>
<comment type="pathway">
    <text evidence="2">Glycolipid biosynthesis; glycosylphosphatidylinositol-anchor biosynthesis.</text>
</comment>
<comment type="subcellular location">
    <subcellularLocation>
        <location evidence="1">Endoplasmic reticulum membrane</location>
        <topology evidence="1">Multi-pass membrane protein</topology>
    </subcellularLocation>
</comment>
<evidence type="ECO:0008006" key="12">
    <source>
        <dbReference type="Google" id="ProtNLM"/>
    </source>
</evidence>
<evidence type="ECO:0000313" key="11">
    <source>
        <dbReference type="EMBL" id="BBH89566.1"/>
    </source>
</evidence>
<dbReference type="GO" id="GO:0000009">
    <property type="term" value="F:alpha-1,6-mannosyltransferase activity"/>
    <property type="evidence" value="ECO:0007669"/>
    <property type="project" value="InterPro"/>
</dbReference>
<dbReference type="GO" id="GO:0006506">
    <property type="term" value="P:GPI anchor biosynthetic process"/>
    <property type="evidence" value="ECO:0007669"/>
    <property type="project" value="UniProtKB-UniPathway"/>
</dbReference>
<gene>
    <name evidence="11" type="ORF">KTC_43170</name>
</gene>
<keyword evidence="9 10" id="KW-0472">Membrane</keyword>
<name>A0A455SPD2_9CHLR</name>
<feature type="transmembrane region" description="Helical" evidence="10">
    <location>
        <begin position="253"/>
        <end position="273"/>
    </location>
</feature>
<keyword evidence="7" id="KW-0256">Endoplasmic reticulum</keyword>
<evidence type="ECO:0000256" key="9">
    <source>
        <dbReference type="ARBA" id="ARBA00023136"/>
    </source>
</evidence>
<feature type="transmembrane region" description="Helical" evidence="10">
    <location>
        <begin position="403"/>
        <end position="421"/>
    </location>
</feature>
<feature type="transmembrane region" description="Helical" evidence="10">
    <location>
        <begin position="196"/>
        <end position="222"/>
    </location>
</feature>
<feature type="transmembrane region" description="Helical" evidence="10">
    <location>
        <begin position="48"/>
        <end position="67"/>
    </location>
</feature>
<dbReference type="GO" id="GO:0016020">
    <property type="term" value="C:membrane"/>
    <property type="evidence" value="ECO:0007669"/>
    <property type="project" value="GOC"/>
</dbReference>
<keyword evidence="3" id="KW-0337">GPI-anchor biosynthesis</keyword>
<evidence type="ECO:0000256" key="3">
    <source>
        <dbReference type="ARBA" id="ARBA00022502"/>
    </source>
</evidence>
<keyword evidence="4" id="KW-0328">Glycosyltransferase</keyword>
<reference evidence="11" key="1">
    <citation type="submission" date="2018-12" db="EMBL/GenBank/DDBJ databases">
        <title>Novel natural products biosynthetic potential of the class Ktedonobacteria.</title>
        <authorList>
            <person name="Zheng Y."/>
            <person name="Saitou A."/>
            <person name="Wang C.M."/>
            <person name="Toyoda A."/>
            <person name="Minakuchi Y."/>
            <person name="Sekiguchi Y."/>
            <person name="Ueda K."/>
            <person name="Takano H."/>
            <person name="Sakai Y."/>
            <person name="Yokota A."/>
            <person name="Yabe S."/>
        </authorList>
    </citation>
    <scope>NUCLEOTIDE SEQUENCE</scope>
    <source>
        <strain evidence="11">COM3</strain>
    </source>
</reference>
<accession>A0A455SPD2</accession>
<dbReference type="PANTHER" id="PTHR12468:SF2">
    <property type="entry name" value="GPI MANNOSYLTRANSFERASE 2"/>
    <property type="match status" value="1"/>
</dbReference>
<evidence type="ECO:0000256" key="2">
    <source>
        <dbReference type="ARBA" id="ARBA00004687"/>
    </source>
</evidence>
<dbReference type="PANTHER" id="PTHR12468">
    <property type="entry name" value="GPI MANNOSYLTRANSFERASE 2"/>
    <property type="match status" value="1"/>
</dbReference>
<evidence type="ECO:0000256" key="6">
    <source>
        <dbReference type="ARBA" id="ARBA00022692"/>
    </source>
</evidence>
<evidence type="ECO:0000256" key="8">
    <source>
        <dbReference type="ARBA" id="ARBA00022989"/>
    </source>
</evidence>
<evidence type="ECO:0000256" key="7">
    <source>
        <dbReference type="ARBA" id="ARBA00022824"/>
    </source>
</evidence>
<evidence type="ECO:0000256" key="5">
    <source>
        <dbReference type="ARBA" id="ARBA00022679"/>
    </source>
</evidence>
<feature type="transmembrane region" description="Helical" evidence="10">
    <location>
        <begin position="123"/>
        <end position="147"/>
    </location>
</feature>
<evidence type="ECO:0000256" key="1">
    <source>
        <dbReference type="ARBA" id="ARBA00004477"/>
    </source>
</evidence>
<keyword evidence="5" id="KW-0808">Transferase</keyword>
<proteinExistence type="predicted"/>
<feature type="transmembrane region" description="Helical" evidence="10">
    <location>
        <begin position="378"/>
        <end position="396"/>
    </location>
</feature>
<feature type="transmembrane region" description="Helical" evidence="10">
    <location>
        <begin position="349"/>
        <end position="366"/>
    </location>
</feature>
<evidence type="ECO:0000256" key="10">
    <source>
        <dbReference type="SAM" id="Phobius"/>
    </source>
</evidence>
<dbReference type="AlphaFoldDB" id="A0A455SPD2"/>
<evidence type="ECO:0000256" key="4">
    <source>
        <dbReference type="ARBA" id="ARBA00022676"/>
    </source>
</evidence>
<dbReference type="InterPro" id="IPR007315">
    <property type="entry name" value="PIG-V/Gpi18"/>
</dbReference>
<organism evidence="11">
    <name type="scientific">Thermosporothrix sp. COM3</name>
    <dbReference type="NCBI Taxonomy" id="2490863"/>
    <lineage>
        <taxon>Bacteria</taxon>
        <taxon>Bacillati</taxon>
        <taxon>Chloroflexota</taxon>
        <taxon>Ktedonobacteria</taxon>
        <taxon>Ktedonobacterales</taxon>
        <taxon>Thermosporotrichaceae</taxon>
        <taxon>Thermosporothrix</taxon>
    </lineage>
</organism>